<feature type="transmembrane region" description="Helical" evidence="1">
    <location>
        <begin position="137"/>
        <end position="156"/>
    </location>
</feature>
<evidence type="ECO:0000256" key="1">
    <source>
        <dbReference type="SAM" id="Phobius"/>
    </source>
</evidence>
<reference evidence="2" key="1">
    <citation type="submission" date="2020-10" db="EMBL/GenBank/DDBJ databases">
        <authorList>
            <person name="Gilroy R."/>
        </authorList>
    </citation>
    <scope>NUCLEOTIDE SEQUENCE</scope>
    <source>
        <strain evidence="2">ChiSxjej1B13-7958</strain>
    </source>
</reference>
<feature type="transmembrane region" description="Helical" evidence="1">
    <location>
        <begin position="22"/>
        <end position="53"/>
    </location>
</feature>
<dbReference type="AlphaFoldDB" id="A0A9D1ANG5"/>
<sequence length="264" mass="29914">MWTRAQLKANAKYAMRGRYGKCLLASLAADAIPILYSLLITIVTYATIIPLYIQIFQEPEVTQTEEWAWGVMRTMNDLNTRVNASQFFYFILSIFVVMPLTVSAARFFVHNRFGHVDLGLIKTAFTASYSRSMGAMFVTNLFISLWTLLLVVPGIVKQCEYFMVPWLLSDNPNLTGERAREISRMMTDGQKWNIFVLQLSFLGWYLLGSLALGIGIVFVNPYYRATCAELYVCLRQNILQSGCVTPAELNLAPPTPWPPVTPTH</sequence>
<proteinExistence type="predicted"/>
<gene>
    <name evidence="2" type="ORF">IAB89_06690</name>
</gene>
<dbReference type="PANTHER" id="PTHR40076:SF1">
    <property type="entry name" value="MEMBRANE PROTEIN"/>
    <property type="match status" value="1"/>
</dbReference>
<dbReference type="Proteomes" id="UP000824242">
    <property type="component" value="Unassembled WGS sequence"/>
</dbReference>
<dbReference type="InterPro" id="IPR010380">
    <property type="entry name" value="DUF975"/>
</dbReference>
<protein>
    <submittedName>
        <fullName evidence="2">DUF975 family protein</fullName>
    </submittedName>
</protein>
<organism evidence="2 3">
    <name type="scientific">Candidatus Caccousia avicola</name>
    <dbReference type="NCBI Taxonomy" id="2840721"/>
    <lineage>
        <taxon>Bacteria</taxon>
        <taxon>Bacillati</taxon>
        <taxon>Bacillota</taxon>
        <taxon>Clostridia</taxon>
        <taxon>Eubacteriales</taxon>
        <taxon>Oscillospiraceae</taxon>
        <taxon>Oscillospiraceae incertae sedis</taxon>
        <taxon>Candidatus Caccousia</taxon>
    </lineage>
</organism>
<reference evidence="2" key="2">
    <citation type="journal article" date="2021" name="PeerJ">
        <title>Extensive microbial diversity within the chicken gut microbiome revealed by metagenomics and culture.</title>
        <authorList>
            <person name="Gilroy R."/>
            <person name="Ravi A."/>
            <person name="Getino M."/>
            <person name="Pursley I."/>
            <person name="Horton D.L."/>
            <person name="Alikhan N.F."/>
            <person name="Baker D."/>
            <person name="Gharbi K."/>
            <person name="Hall N."/>
            <person name="Watson M."/>
            <person name="Adriaenssens E.M."/>
            <person name="Foster-Nyarko E."/>
            <person name="Jarju S."/>
            <person name="Secka A."/>
            <person name="Antonio M."/>
            <person name="Oren A."/>
            <person name="Chaudhuri R.R."/>
            <person name="La Ragione R."/>
            <person name="Hildebrand F."/>
            <person name="Pallen M.J."/>
        </authorList>
    </citation>
    <scope>NUCLEOTIDE SEQUENCE</scope>
    <source>
        <strain evidence="2">ChiSxjej1B13-7958</strain>
    </source>
</reference>
<keyword evidence="1" id="KW-0472">Membrane</keyword>
<comment type="caution">
    <text evidence="2">The sequence shown here is derived from an EMBL/GenBank/DDBJ whole genome shotgun (WGS) entry which is preliminary data.</text>
</comment>
<evidence type="ECO:0000313" key="2">
    <source>
        <dbReference type="EMBL" id="HIR47332.1"/>
    </source>
</evidence>
<keyword evidence="1" id="KW-1133">Transmembrane helix</keyword>
<dbReference type="Pfam" id="PF06161">
    <property type="entry name" value="DUF975"/>
    <property type="match status" value="1"/>
</dbReference>
<dbReference type="EMBL" id="DVGZ01000070">
    <property type="protein sequence ID" value="HIR47332.1"/>
    <property type="molecule type" value="Genomic_DNA"/>
</dbReference>
<evidence type="ECO:0000313" key="3">
    <source>
        <dbReference type="Proteomes" id="UP000824242"/>
    </source>
</evidence>
<name>A0A9D1ANG5_9FIRM</name>
<accession>A0A9D1ANG5</accession>
<feature type="transmembrane region" description="Helical" evidence="1">
    <location>
        <begin position="194"/>
        <end position="219"/>
    </location>
</feature>
<feature type="transmembrane region" description="Helical" evidence="1">
    <location>
        <begin position="87"/>
        <end position="109"/>
    </location>
</feature>
<keyword evidence="1" id="KW-0812">Transmembrane</keyword>
<dbReference type="PANTHER" id="PTHR40076">
    <property type="entry name" value="MEMBRANE PROTEIN-RELATED"/>
    <property type="match status" value="1"/>
</dbReference>